<keyword evidence="4" id="KW-1185">Reference proteome</keyword>
<dbReference type="RefSeq" id="WP_022609324.1">
    <property type="nucleotide sequence ID" value="NZ_ASSJ01000086.1"/>
</dbReference>
<name>U5DH08_9CHRO</name>
<comment type="caution">
    <text evidence="3">The sequence shown here is derived from an EMBL/GenBank/DDBJ whole genome shotgun (WGS) entry which is preliminary data.</text>
</comment>
<feature type="region of interest" description="Disordered" evidence="1">
    <location>
        <begin position="85"/>
        <end position="106"/>
    </location>
</feature>
<evidence type="ECO:0000313" key="4">
    <source>
        <dbReference type="Proteomes" id="UP000016960"/>
    </source>
</evidence>
<gene>
    <name evidence="3" type="ORF">KR51_00036840</name>
</gene>
<reference evidence="3 4" key="1">
    <citation type="submission" date="2013-05" db="EMBL/GenBank/DDBJ databases">
        <title>Draft genome sequence of Rubidibacter lacunae KORDI 51-2.</title>
        <authorList>
            <person name="Choi D.H."/>
            <person name="Noh J.H."/>
            <person name="Kwon K.-K."/>
            <person name="Lee J.-H."/>
            <person name="Ryu J.-Y."/>
        </authorList>
    </citation>
    <scope>NUCLEOTIDE SEQUENCE [LARGE SCALE GENOMIC DNA]</scope>
    <source>
        <strain evidence="3 4">KORDI 51-2</strain>
    </source>
</reference>
<dbReference type="AlphaFoldDB" id="U5DH08"/>
<dbReference type="eggNOG" id="COG3039">
    <property type="taxonomic scope" value="Bacteria"/>
</dbReference>
<dbReference type="InterPro" id="IPR025668">
    <property type="entry name" value="Tnp_DDE_dom"/>
</dbReference>
<organism evidence="3 4">
    <name type="scientific">Rubidibacter lacunae KORDI 51-2</name>
    <dbReference type="NCBI Taxonomy" id="582515"/>
    <lineage>
        <taxon>Bacteria</taxon>
        <taxon>Bacillati</taxon>
        <taxon>Cyanobacteriota</taxon>
        <taxon>Cyanophyceae</taxon>
        <taxon>Oscillatoriophycideae</taxon>
        <taxon>Chroococcales</taxon>
        <taxon>Aphanothecaceae</taxon>
        <taxon>Rubidibacter</taxon>
    </lineage>
</organism>
<dbReference type="PATRIC" id="fig|582515.4.peg.4153"/>
<accession>U5DH08</accession>
<dbReference type="Pfam" id="PF13586">
    <property type="entry name" value="DDE_Tnp_1_2"/>
    <property type="match status" value="1"/>
</dbReference>
<dbReference type="STRING" id="582515.KR51_00036840"/>
<dbReference type="EMBL" id="ASSJ01000086">
    <property type="protein sequence ID" value="ERN39844.1"/>
    <property type="molecule type" value="Genomic_DNA"/>
</dbReference>
<feature type="non-terminal residue" evidence="3">
    <location>
        <position position="1"/>
    </location>
</feature>
<proteinExistence type="predicted"/>
<protein>
    <submittedName>
        <fullName evidence="3">Transposase DDE domain protein</fullName>
    </submittedName>
</protein>
<evidence type="ECO:0000313" key="3">
    <source>
        <dbReference type="EMBL" id="ERN39844.1"/>
    </source>
</evidence>
<dbReference type="InParanoid" id="U5DH08"/>
<dbReference type="Proteomes" id="UP000016960">
    <property type="component" value="Unassembled WGS sequence"/>
</dbReference>
<evidence type="ECO:0000256" key="1">
    <source>
        <dbReference type="SAM" id="MobiDB-lite"/>
    </source>
</evidence>
<feature type="domain" description="Transposase DDE" evidence="2">
    <location>
        <begin position="61"/>
        <end position="153"/>
    </location>
</feature>
<evidence type="ECO:0000259" key="2">
    <source>
        <dbReference type="Pfam" id="PF13586"/>
    </source>
</evidence>
<sequence>RPIVRGKAGTPVEFGAKLPVSCHSGYVFLDELSWENFNEVKHLQGQVERFRERFGHYPESVHVDKVYRSRDNLAWCRERGIRLTGPPLGRPSSNPEVRAQQKKQTQEDESIRVEIEGKFGQGKRRFGLNRVMAKLAETAESRIAITFLVMNLERWLQRQLLLWLWTNWLRRKQVLERFLKGVAAQLVTELDAWLPRVS</sequence>